<evidence type="ECO:0000313" key="2">
    <source>
        <dbReference type="EMBL" id="GGK35218.1"/>
    </source>
</evidence>
<gene>
    <name evidence="2" type="ORF">GCM10011322_22540</name>
</gene>
<evidence type="ECO:0008006" key="4">
    <source>
        <dbReference type="Google" id="ProtNLM"/>
    </source>
</evidence>
<protein>
    <recommendedName>
        <fullName evidence="4">Hemin uptake protein HemP</fullName>
    </recommendedName>
</protein>
<keyword evidence="3" id="KW-1185">Reference proteome</keyword>
<evidence type="ECO:0000256" key="1">
    <source>
        <dbReference type="SAM" id="MobiDB-lite"/>
    </source>
</evidence>
<name>A0A917Q8A9_9HYPH</name>
<feature type="region of interest" description="Disordered" evidence="1">
    <location>
        <begin position="1"/>
        <end position="20"/>
    </location>
</feature>
<dbReference type="Gene3D" id="2.10.70.10">
    <property type="entry name" value="Complement Module, domain 1"/>
    <property type="match status" value="1"/>
</dbReference>
<evidence type="ECO:0000313" key="3">
    <source>
        <dbReference type="Proteomes" id="UP000600449"/>
    </source>
</evidence>
<dbReference type="Proteomes" id="UP000600449">
    <property type="component" value="Unassembled WGS sequence"/>
</dbReference>
<dbReference type="RefSeq" id="WP_188912899.1">
    <property type="nucleotide sequence ID" value="NZ_BMMF01000006.1"/>
</dbReference>
<dbReference type="EMBL" id="BMMF01000006">
    <property type="protein sequence ID" value="GGK35218.1"/>
    <property type="molecule type" value="Genomic_DNA"/>
</dbReference>
<reference evidence="2 3" key="1">
    <citation type="journal article" date="2014" name="Int. J. Syst. Evol. Microbiol.">
        <title>Complete genome sequence of Corynebacterium casei LMG S-19264T (=DSM 44701T), isolated from a smear-ripened cheese.</title>
        <authorList>
            <consortium name="US DOE Joint Genome Institute (JGI-PGF)"/>
            <person name="Walter F."/>
            <person name="Albersmeier A."/>
            <person name="Kalinowski J."/>
            <person name="Ruckert C."/>
        </authorList>
    </citation>
    <scope>NUCLEOTIDE SEQUENCE [LARGE SCALE GENOMIC DNA]</scope>
    <source>
        <strain evidence="2 3">CGMCC 1.9161</strain>
    </source>
</reference>
<sequence length="56" mass="6076">MNSKAEPNTPGAPAPAEPPVVDVRDLVGTGREAIIRHNGERYRLRITAANKLILTK</sequence>
<organism evidence="2 3">
    <name type="scientific">Salinarimonas ramus</name>
    <dbReference type="NCBI Taxonomy" id="690164"/>
    <lineage>
        <taxon>Bacteria</taxon>
        <taxon>Pseudomonadati</taxon>
        <taxon>Pseudomonadota</taxon>
        <taxon>Alphaproteobacteria</taxon>
        <taxon>Hyphomicrobiales</taxon>
        <taxon>Salinarimonadaceae</taxon>
        <taxon>Salinarimonas</taxon>
    </lineage>
</organism>
<dbReference type="InterPro" id="IPR019600">
    <property type="entry name" value="Hemin_uptake_protein_HemP"/>
</dbReference>
<dbReference type="Pfam" id="PF10636">
    <property type="entry name" value="hemP"/>
    <property type="match status" value="1"/>
</dbReference>
<dbReference type="AlphaFoldDB" id="A0A917Q8A9"/>
<comment type="caution">
    <text evidence="2">The sequence shown here is derived from an EMBL/GenBank/DDBJ whole genome shotgun (WGS) entry which is preliminary data.</text>
</comment>
<accession>A0A917Q8A9</accession>
<proteinExistence type="predicted"/>